<dbReference type="PANTHER" id="PTHR40260:SF2">
    <property type="entry name" value="BLR8190 PROTEIN"/>
    <property type="match status" value="1"/>
</dbReference>
<dbReference type="InterPro" id="IPR011008">
    <property type="entry name" value="Dimeric_a/b-barrel"/>
</dbReference>
<dbReference type="PANTHER" id="PTHR40260">
    <property type="entry name" value="BLR8190 PROTEIN"/>
    <property type="match status" value="1"/>
</dbReference>
<reference evidence="2" key="1">
    <citation type="submission" date="2016-01" db="EMBL/GenBank/DDBJ databases">
        <authorList>
            <person name="Peeters C."/>
        </authorList>
    </citation>
    <scope>NUCLEOTIDE SEQUENCE [LARGE SCALE GENOMIC DNA]</scope>
    <source>
        <strain evidence="2">LMG 22934</strain>
    </source>
</reference>
<gene>
    <name evidence="2" type="ORF">AWB65_00028</name>
</gene>
<organism evidence="2 3">
    <name type="scientific">Caballeronia humi</name>
    <dbReference type="NCBI Taxonomy" id="326474"/>
    <lineage>
        <taxon>Bacteria</taxon>
        <taxon>Pseudomonadati</taxon>
        <taxon>Pseudomonadota</taxon>
        <taxon>Betaproteobacteria</taxon>
        <taxon>Burkholderiales</taxon>
        <taxon>Burkholderiaceae</taxon>
        <taxon>Caballeronia</taxon>
    </lineage>
</organism>
<keyword evidence="3" id="KW-1185">Reference proteome</keyword>
<dbReference type="STRING" id="326474.AWB65_00028"/>
<evidence type="ECO:0000259" key="1">
    <source>
        <dbReference type="Pfam" id="PF07110"/>
    </source>
</evidence>
<evidence type="ECO:0000313" key="3">
    <source>
        <dbReference type="Proteomes" id="UP000054977"/>
    </source>
</evidence>
<dbReference type="AlphaFoldDB" id="A0A158EPF2"/>
<sequence length="106" mass="11341">MIKVSFLYPYRENGRFDVDYYCNRHMPLAAARLGDAVKGWSVDAGLAGAAPGSPPPHVAVGHLLFDSVEAFQKAVVPAARELQSDLANYSDGPAPTIQISEVRAAV</sequence>
<dbReference type="OrthoDB" id="5343971at2"/>
<dbReference type="InterPro" id="IPR009799">
    <property type="entry name" value="EthD_dom"/>
</dbReference>
<protein>
    <submittedName>
        <fullName evidence="2">Ethyl tert-butyl ether degradation protein EthD</fullName>
    </submittedName>
</protein>
<dbReference type="NCBIfam" id="TIGR02118">
    <property type="entry name" value="EthD family reductase"/>
    <property type="match status" value="1"/>
</dbReference>
<name>A0A158EPF2_9BURK</name>
<dbReference type="Gene3D" id="3.30.70.100">
    <property type="match status" value="1"/>
</dbReference>
<evidence type="ECO:0000313" key="2">
    <source>
        <dbReference type="EMBL" id="SAL09417.1"/>
    </source>
</evidence>
<feature type="domain" description="EthD" evidence="1">
    <location>
        <begin position="19"/>
        <end position="92"/>
    </location>
</feature>
<dbReference type="SUPFAM" id="SSF54909">
    <property type="entry name" value="Dimeric alpha+beta barrel"/>
    <property type="match status" value="1"/>
</dbReference>
<comment type="caution">
    <text evidence="2">The sequence shown here is derived from an EMBL/GenBank/DDBJ whole genome shotgun (WGS) entry which is preliminary data.</text>
</comment>
<dbReference type="EMBL" id="FCNW02000001">
    <property type="protein sequence ID" value="SAL09417.1"/>
    <property type="molecule type" value="Genomic_DNA"/>
</dbReference>
<dbReference type="Proteomes" id="UP000054977">
    <property type="component" value="Unassembled WGS sequence"/>
</dbReference>
<proteinExistence type="predicted"/>
<dbReference type="Pfam" id="PF07110">
    <property type="entry name" value="EthD"/>
    <property type="match status" value="1"/>
</dbReference>
<dbReference type="RefSeq" id="WP_087665234.1">
    <property type="nucleotide sequence ID" value="NZ_FCNW02000001.1"/>
</dbReference>
<dbReference type="GO" id="GO:0016491">
    <property type="term" value="F:oxidoreductase activity"/>
    <property type="evidence" value="ECO:0007669"/>
    <property type="project" value="InterPro"/>
</dbReference>
<accession>A0A158EPF2</accession>